<name>A0ABT0KH39_9GAMM</name>
<evidence type="ECO:0000313" key="1">
    <source>
        <dbReference type="EMBL" id="MCL1031335.1"/>
    </source>
</evidence>
<proteinExistence type="predicted"/>
<keyword evidence="2" id="KW-1185">Reference proteome</keyword>
<sequence length="125" mass="14407">MIKFSELDELGLSKVPDFEINKRVAESLGYIARIAPHYPESVELWRFETTFYDKGNKYQGNADYCNNAEQAWPIIAENKISLVPYRFNGGFWEAHDKYGTGRSVPDKKPLRAAMIVYLIAQEQRA</sequence>
<comment type="caution">
    <text evidence="1">The sequence shown here is derived from an EMBL/GenBank/DDBJ whole genome shotgun (WGS) entry which is preliminary data.</text>
</comment>
<dbReference type="InterPro" id="IPR019701">
    <property type="entry name" value="Phage_P22_NinX"/>
</dbReference>
<dbReference type="EMBL" id="JAGQDC010000021">
    <property type="protein sequence ID" value="MCL1031335.1"/>
    <property type="molecule type" value="Genomic_DNA"/>
</dbReference>
<dbReference type="RefSeq" id="WP_248947335.1">
    <property type="nucleotide sequence ID" value="NZ_CBCSGY010000016.1"/>
</dbReference>
<dbReference type="Pfam" id="PF10765">
    <property type="entry name" value="Phage_P22_NinX"/>
    <property type="match status" value="1"/>
</dbReference>
<accession>A0ABT0KH39</accession>
<gene>
    <name evidence="1" type="ORF">KAJ71_20275</name>
</gene>
<reference evidence="1" key="1">
    <citation type="submission" date="2021-04" db="EMBL/GenBank/DDBJ databases">
        <title>Genome sequence of Serratia sp. arafor3.</title>
        <authorList>
            <person name="Besaury L."/>
        </authorList>
    </citation>
    <scope>NUCLEOTIDE SEQUENCE</scope>
    <source>
        <strain evidence="1">Arafor3</strain>
    </source>
</reference>
<organism evidence="1 2">
    <name type="scientific">Serratia silvae</name>
    <dbReference type="NCBI Taxonomy" id="2824122"/>
    <lineage>
        <taxon>Bacteria</taxon>
        <taxon>Pseudomonadati</taxon>
        <taxon>Pseudomonadota</taxon>
        <taxon>Gammaproteobacteria</taxon>
        <taxon>Enterobacterales</taxon>
        <taxon>Yersiniaceae</taxon>
        <taxon>Serratia</taxon>
    </lineage>
</organism>
<protein>
    <submittedName>
        <fullName evidence="1">DUF2591 family protein</fullName>
    </submittedName>
</protein>
<evidence type="ECO:0000313" key="2">
    <source>
        <dbReference type="Proteomes" id="UP001165275"/>
    </source>
</evidence>
<dbReference type="Proteomes" id="UP001165275">
    <property type="component" value="Unassembled WGS sequence"/>
</dbReference>